<reference evidence="1 2" key="1">
    <citation type="journal article" date="2012" name="J. Bacteriol.">
        <title>Genome sequence of the bacterium Streptomyces davawensis JCM 4913 and heterologous production of the unique antibiotic roseoflavin.</title>
        <authorList>
            <person name="Jankowitsch F."/>
            <person name="Schwarz J."/>
            <person name="Ruckert C."/>
            <person name="Gust B."/>
            <person name="Szczepanowski R."/>
            <person name="Blom J."/>
            <person name="Pelzer S."/>
            <person name="Kalinowski J."/>
            <person name="Mack M."/>
        </authorList>
    </citation>
    <scope>NUCLEOTIDE SEQUENCE [LARGE SCALE GENOMIC DNA]</scope>
    <source>
        <strain evidence="2">DSM 101723 / JCM 4913 / KCC S-0913 / 768</strain>
    </source>
</reference>
<organism evidence="1 2">
    <name type="scientific">Streptomyces davaonensis (strain DSM 101723 / JCM 4913 / KCC S-0913 / 768)</name>
    <dbReference type="NCBI Taxonomy" id="1214101"/>
    <lineage>
        <taxon>Bacteria</taxon>
        <taxon>Bacillati</taxon>
        <taxon>Actinomycetota</taxon>
        <taxon>Actinomycetes</taxon>
        <taxon>Kitasatosporales</taxon>
        <taxon>Streptomycetaceae</taxon>
        <taxon>Streptomyces</taxon>
    </lineage>
</organism>
<dbReference type="AlphaFoldDB" id="K4RG22"/>
<dbReference type="HOGENOM" id="CLU_2275785_0_0_11"/>
<proteinExistence type="predicted"/>
<evidence type="ECO:0000313" key="2">
    <source>
        <dbReference type="Proteomes" id="UP000008043"/>
    </source>
</evidence>
<protein>
    <submittedName>
        <fullName evidence="1">Uncharacterized protein</fullName>
    </submittedName>
</protein>
<name>K4RG22_STRDJ</name>
<gene>
    <name evidence="1" type="ORF">BN159_8237</name>
</gene>
<accession>K4RG22</accession>
<dbReference type="EMBL" id="HE971709">
    <property type="protein sequence ID" value="CCK32615.1"/>
    <property type="molecule type" value="Genomic_DNA"/>
</dbReference>
<dbReference type="STRING" id="1214101.BN159_8237"/>
<dbReference type="PATRIC" id="fig|1214101.3.peg.8335"/>
<dbReference type="KEGG" id="sdv:BN159_8237"/>
<keyword evidence="2" id="KW-1185">Reference proteome</keyword>
<dbReference type="Proteomes" id="UP000008043">
    <property type="component" value="Chromosome"/>
</dbReference>
<evidence type="ECO:0000313" key="1">
    <source>
        <dbReference type="EMBL" id="CCK32615.1"/>
    </source>
</evidence>
<dbReference type="eggNOG" id="ENOG5030KYI">
    <property type="taxonomic scope" value="Bacteria"/>
</dbReference>
<sequence>MLSGTSFEPSRAWTVRVDEVPDHIRSVMQSRDYAIEYLVWVARSGSAFVPTSYEDLEFSVTAATDPVAYDDHGPIVDYSPRALPERTYKPLGTGRDPRPFIA</sequence>